<proteinExistence type="predicted"/>
<name>A0A285VGA9_9GAMM</name>
<protein>
    <submittedName>
        <fullName evidence="1">Uncharacterized protein</fullName>
    </submittedName>
</protein>
<evidence type="ECO:0000313" key="1">
    <source>
        <dbReference type="EMBL" id="SOC53134.1"/>
    </source>
</evidence>
<dbReference type="EMBL" id="OBQJ01000002">
    <property type="protein sequence ID" value="SOC53134.1"/>
    <property type="molecule type" value="Genomic_DNA"/>
</dbReference>
<evidence type="ECO:0000313" key="2">
    <source>
        <dbReference type="Proteomes" id="UP000219023"/>
    </source>
</evidence>
<dbReference type="Proteomes" id="UP000219023">
    <property type="component" value="Unassembled WGS sequence"/>
</dbReference>
<reference evidence="1 2" key="1">
    <citation type="submission" date="2017-08" db="EMBL/GenBank/DDBJ databases">
        <authorList>
            <person name="de Groot N.N."/>
        </authorList>
    </citation>
    <scope>NUCLEOTIDE SEQUENCE [LARGE SCALE GENOMIC DNA]</scope>
    <source>
        <strain evidence="1 2">USBA 855</strain>
    </source>
</reference>
<gene>
    <name evidence="1" type="ORF">SAMN05421509_102163</name>
</gene>
<accession>A0A285VGA9</accession>
<sequence>MTAIDEALQELGVPAERRHYEHFGHARFMRLEQLSPRRPSTHGR</sequence>
<dbReference type="AlphaFoldDB" id="A0A285VGA9"/>
<organism evidence="1 2">
    <name type="scientific">Chromohalobacter canadensis</name>
    <dbReference type="NCBI Taxonomy" id="141389"/>
    <lineage>
        <taxon>Bacteria</taxon>
        <taxon>Pseudomonadati</taxon>
        <taxon>Pseudomonadota</taxon>
        <taxon>Gammaproteobacteria</taxon>
        <taxon>Oceanospirillales</taxon>
        <taxon>Halomonadaceae</taxon>
        <taxon>Chromohalobacter</taxon>
    </lineage>
</organism>